<dbReference type="RefSeq" id="WP_310052530.1">
    <property type="nucleotide sequence ID" value="NZ_JAVDVW010000001.1"/>
</dbReference>
<comment type="caution">
    <text evidence="2">The sequence shown here is derived from an EMBL/GenBank/DDBJ whole genome shotgun (WGS) entry which is preliminary data.</text>
</comment>
<evidence type="ECO:0000259" key="1">
    <source>
        <dbReference type="Pfam" id="PF12697"/>
    </source>
</evidence>
<accession>A0ABU1VM20</accession>
<evidence type="ECO:0000313" key="2">
    <source>
        <dbReference type="EMBL" id="MDR7098534.1"/>
    </source>
</evidence>
<sequence>MRTHLASGTVGARHSLSIIRLRALWRLLGNEVGRHAGLYLPEDYDPDKRPVVMIHGLGGSPLAWVRLSNELRDSPELRTRFQVWHVLYRADAPMLVIRRRVQRYLDDAWNVLDPKGNAPARSGLVLIGHSLGGVVARMLCVESGDALWSAAFTVPPQTVQINAANGTDIESVFRFQPYPGVSRAIFMAAPHQGSPSADRWLGRLFRALIGGKAPEIQSLSRFARDHPDMVREELRVNYQKARFNSITSLQTSQPVRRAGQSLMPAGIPYHTIAGVLPGSEPEGDGAVPLSSAILPGAESTLVVESGHNLYDHDEAVAEVLRILREDLVERYEFEPGSSQSPEKLV</sequence>
<name>A0ABU1VM20_9GAMM</name>
<dbReference type="SUPFAM" id="SSF53474">
    <property type="entry name" value="alpha/beta-Hydrolases"/>
    <property type="match status" value="1"/>
</dbReference>
<keyword evidence="3" id="KW-1185">Reference proteome</keyword>
<dbReference type="EMBL" id="JAVDVW010000001">
    <property type="protein sequence ID" value="MDR7098534.1"/>
    <property type="molecule type" value="Genomic_DNA"/>
</dbReference>
<dbReference type="Gene3D" id="3.40.50.1820">
    <property type="entry name" value="alpha/beta hydrolase"/>
    <property type="match status" value="1"/>
</dbReference>
<feature type="domain" description="AB hydrolase-1" evidence="1">
    <location>
        <begin position="51"/>
        <end position="319"/>
    </location>
</feature>
<dbReference type="InterPro" id="IPR000073">
    <property type="entry name" value="AB_hydrolase_1"/>
</dbReference>
<evidence type="ECO:0000313" key="3">
    <source>
        <dbReference type="Proteomes" id="UP001267878"/>
    </source>
</evidence>
<proteinExistence type="predicted"/>
<dbReference type="Pfam" id="PF12697">
    <property type="entry name" value="Abhydrolase_6"/>
    <property type="match status" value="1"/>
</dbReference>
<organism evidence="2 3">
    <name type="scientific">Agrilutibacter niabensis</name>
    <dbReference type="NCBI Taxonomy" id="380628"/>
    <lineage>
        <taxon>Bacteria</taxon>
        <taxon>Pseudomonadati</taxon>
        <taxon>Pseudomonadota</taxon>
        <taxon>Gammaproteobacteria</taxon>
        <taxon>Lysobacterales</taxon>
        <taxon>Lysobacteraceae</taxon>
        <taxon>Agrilutibacter</taxon>
    </lineage>
</organism>
<dbReference type="Proteomes" id="UP001267878">
    <property type="component" value="Unassembled WGS sequence"/>
</dbReference>
<reference evidence="2 3" key="1">
    <citation type="submission" date="2023-07" db="EMBL/GenBank/DDBJ databases">
        <title>Sorghum-associated microbial communities from plants grown in Nebraska, USA.</title>
        <authorList>
            <person name="Schachtman D."/>
        </authorList>
    </citation>
    <scope>NUCLEOTIDE SEQUENCE [LARGE SCALE GENOMIC DNA]</scope>
    <source>
        <strain evidence="2 3">BE187</strain>
    </source>
</reference>
<protein>
    <submittedName>
        <fullName evidence="2">Pimeloyl-ACP methyl ester carboxylesterase</fullName>
    </submittedName>
</protein>
<dbReference type="InterPro" id="IPR029058">
    <property type="entry name" value="AB_hydrolase_fold"/>
</dbReference>
<gene>
    <name evidence="2" type="ORF">J2X04_000881</name>
</gene>